<comment type="subcellular location">
    <subcellularLocation>
        <location evidence="8">Cytoplasm</location>
    </subcellularLocation>
</comment>
<feature type="binding site" evidence="8">
    <location>
        <position position="111"/>
    </location>
    <ligand>
        <name>[4Fe-4S] cluster</name>
        <dbReference type="ChEBI" id="CHEBI:49883"/>
        <label>1</label>
    </ligand>
</feature>
<feature type="domain" description="MTTase N-terminal" evidence="10">
    <location>
        <begin position="30"/>
        <end position="148"/>
    </location>
</feature>
<evidence type="ECO:0000256" key="3">
    <source>
        <dbReference type="ARBA" id="ARBA00022679"/>
    </source>
</evidence>
<proteinExistence type="inferred from homology"/>
<keyword evidence="4 8" id="KW-0949">S-adenosyl-L-methionine</keyword>
<dbReference type="GO" id="GO:0046872">
    <property type="term" value="F:metal ion binding"/>
    <property type="evidence" value="ECO:0007669"/>
    <property type="project" value="UniProtKB-KW"/>
</dbReference>
<dbReference type="InterPro" id="IPR007197">
    <property type="entry name" value="rSAM"/>
</dbReference>
<keyword evidence="2 8" id="KW-0963">Cytoplasm</keyword>
<evidence type="ECO:0000256" key="2">
    <source>
        <dbReference type="ARBA" id="ARBA00022490"/>
    </source>
</evidence>
<dbReference type="FunFam" id="3.80.30.20:FF:000001">
    <property type="entry name" value="tRNA-2-methylthio-N(6)-dimethylallyladenosine synthase 2"/>
    <property type="match status" value="1"/>
</dbReference>
<dbReference type="SFLD" id="SFLDG01061">
    <property type="entry name" value="methylthiotransferase"/>
    <property type="match status" value="1"/>
</dbReference>
<dbReference type="InterPro" id="IPR023404">
    <property type="entry name" value="rSAM_horseshoe"/>
</dbReference>
<dbReference type="Pfam" id="PF18693">
    <property type="entry name" value="TRAM_2"/>
    <property type="match status" value="1"/>
</dbReference>
<dbReference type="Gene3D" id="3.40.50.12160">
    <property type="entry name" value="Methylthiotransferase, N-terminal domain"/>
    <property type="match status" value="1"/>
</dbReference>
<name>A0A098LAP5_9BACT</name>
<keyword evidence="6 8" id="KW-0408">Iron</keyword>
<dbReference type="PANTHER" id="PTHR43837">
    <property type="entry name" value="RIBOSOMAL PROTEIN S12 METHYLTHIOTRANSFERASE RIMO"/>
    <property type="match status" value="1"/>
</dbReference>
<dbReference type="PROSITE" id="PS51918">
    <property type="entry name" value="RADICAL_SAM"/>
    <property type="match status" value="1"/>
</dbReference>
<dbReference type="GO" id="GO:0051539">
    <property type="term" value="F:4 iron, 4 sulfur cluster binding"/>
    <property type="evidence" value="ECO:0007669"/>
    <property type="project" value="UniProtKB-UniRule"/>
</dbReference>
<dbReference type="InterPro" id="IPR058240">
    <property type="entry name" value="rSAM_sf"/>
</dbReference>
<feature type="binding site" evidence="8">
    <location>
        <position position="176"/>
    </location>
    <ligand>
        <name>[4Fe-4S] cluster</name>
        <dbReference type="ChEBI" id="CHEBI:49883"/>
        <label>2</label>
        <note>4Fe-4S-S-AdoMet</note>
    </ligand>
</feature>
<dbReference type="PROSITE" id="PS50926">
    <property type="entry name" value="TRAM"/>
    <property type="match status" value="1"/>
</dbReference>
<keyword evidence="3 8" id="KW-0808">Transferase</keyword>
<reference evidence="12 13" key="1">
    <citation type="submission" date="2014-09" db="EMBL/GenBank/DDBJ databases">
        <title>Sporocytophaga myxococcoides PG-01 genome sequencing.</title>
        <authorList>
            <person name="Liu L."/>
            <person name="Gao P.J."/>
            <person name="Chen G.J."/>
            <person name="Wang L.S."/>
        </authorList>
    </citation>
    <scope>NUCLEOTIDE SEQUENCE [LARGE SCALE GENOMIC DNA]</scope>
    <source>
        <strain evidence="12 13">PG-01</strain>
    </source>
</reference>
<dbReference type="InterPro" id="IPR005840">
    <property type="entry name" value="Ribosomal_uS12_MeSTrfase_RimO"/>
</dbReference>
<feature type="binding site" evidence="8">
    <location>
        <position position="172"/>
    </location>
    <ligand>
        <name>[4Fe-4S] cluster</name>
        <dbReference type="ChEBI" id="CHEBI:49883"/>
        <label>2</label>
        <note>4Fe-4S-S-AdoMet</note>
    </ligand>
</feature>
<dbReference type="GO" id="GO:0005840">
    <property type="term" value="C:ribosome"/>
    <property type="evidence" value="ECO:0007669"/>
    <property type="project" value="UniProtKB-KW"/>
</dbReference>
<comment type="function">
    <text evidence="8">Catalyzes the methylthiolation of an aspartic acid residue of ribosomal protein uS12.</text>
</comment>
<dbReference type="GO" id="GO:0006400">
    <property type="term" value="P:tRNA modification"/>
    <property type="evidence" value="ECO:0007669"/>
    <property type="project" value="InterPro"/>
</dbReference>
<keyword evidence="12" id="KW-0689">Ribosomal protein</keyword>
<dbReference type="Pfam" id="PF00919">
    <property type="entry name" value="UPF0004"/>
    <property type="match status" value="1"/>
</dbReference>
<evidence type="ECO:0000259" key="11">
    <source>
        <dbReference type="PROSITE" id="PS51918"/>
    </source>
</evidence>
<dbReference type="SFLD" id="SFLDS00029">
    <property type="entry name" value="Radical_SAM"/>
    <property type="match status" value="1"/>
</dbReference>
<dbReference type="EMBL" id="BBLT01000002">
    <property type="protein sequence ID" value="GAL84036.1"/>
    <property type="molecule type" value="Genomic_DNA"/>
</dbReference>
<comment type="catalytic activity">
    <reaction evidence="8">
        <text>L-aspartate(89)-[ribosomal protein uS12]-hydrogen + (sulfur carrier)-SH + AH2 + 2 S-adenosyl-L-methionine = 3-methylsulfanyl-L-aspartate(89)-[ribosomal protein uS12]-hydrogen + (sulfur carrier)-H + 5'-deoxyadenosine + L-methionine + A + S-adenosyl-L-homocysteine + 2 H(+)</text>
        <dbReference type="Rhea" id="RHEA:37087"/>
        <dbReference type="Rhea" id="RHEA-COMP:10460"/>
        <dbReference type="Rhea" id="RHEA-COMP:10461"/>
        <dbReference type="Rhea" id="RHEA-COMP:14737"/>
        <dbReference type="Rhea" id="RHEA-COMP:14739"/>
        <dbReference type="ChEBI" id="CHEBI:13193"/>
        <dbReference type="ChEBI" id="CHEBI:15378"/>
        <dbReference type="ChEBI" id="CHEBI:17319"/>
        <dbReference type="ChEBI" id="CHEBI:17499"/>
        <dbReference type="ChEBI" id="CHEBI:29917"/>
        <dbReference type="ChEBI" id="CHEBI:29961"/>
        <dbReference type="ChEBI" id="CHEBI:57844"/>
        <dbReference type="ChEBI" id="CHEBI:57856"/>
        <dbReference type="ChEBI" id="CHEBI:59789"/>
        <dbReference type="ChEBI" id="CHEBI:64428"/>
        <dbReference type="ChEBI" id="CHEBI:73599"/>
        <dbReference type="EC" id="2.8.4.4"/>
    </reaction>
</comment>
<evidence type="ECO:0000259" key="9">
    <source>
        <dbReference type="PROSITE" id="PS50926"/>
    </source>
</evidence>
<dbReference type="SFLD" id="SFLDG01082">
    <property type="entry name" value="B12-binding_domain_containing"/>
    <property type="match status" value="1"/>
</dbReference>
<evidence type="ECO:0000256" key="5">
    <source>
        <dbReference type="ARBA" id="ARBA00022723"/>
    </source>
</evidence>
<dbReference type="InterPro" id="IPR002792">
    <property type="entry name" value="TRAM_dom"/>
</dbReference>
<evidence type="ECO:0000313" key="13">
    <source>
        <dbReference type="Proteomes" id="UP000030185"/>
    </source>
</evidence>
<dbReference type="Proteomes" id="UP000030185">
    <property type="component" value="Unassembled WGS sequence"/>
</dbReference>
<dbReference type="InterPro" id="IPR006638">
    <property type="entry name" value="Elp3/MiaA/NifB-like_rSAM"/>
</dbReference>
<evidence type="ECO:0000256" key="6">
    <source>
        <dbReference type="ARBA" id="ARBA00023004"/>
    </source>
</evidence>
<organism evidence="12 13">
    <name type="scientific">Sporocytophaga myxococcoides</name>
    <dbReference type="NCBI Taxonomy" id="153721"/>
    <lineage>
        <taxon>Bacteria</taxon>
        <taxon>Pseudomonadati</taxon>
        <taxon>Bacteroidota</taxon>
        <taxon>Cytophagia</taxon>
        <taxon>Cytophagales</taxon>
        <taxon>Cytophagaceae</taxon>
        <taxon>Sporocytophaga</taxon>
    </lineage>
</organism>
<dbReference type="Gene3D" id="2.40.50.140">
    <property type="entry name" value="Nucleic acid-binding proteins"/>
    <property type="match status" value="1"/>
</dbReference>
<dbReference type="eggNOG" id="COG0621">
    <property type="taxonomic scope" value="Bacteria"/>
</dbReference>
<accession>A0A098LAP5</accession>
<dbReference type="GO" id="GO:0005829">
    <property type="term" value="C:cytosol"/>
    <property type="evidence" value="ECO:0007669"/>
    <property type="project" value="TreeGrafter"/>
</dbReference>
<dbReference type="STRING" id="153721.MYP_1264"/>
<comment type="similarity">
    <text evidence="8">Belongs to the methylthiotransferase family. RimO subfamily.</text>
</comment>
<dbReference type="InterPro" id="IPR020612">
    <property type="entry name" value="Methylthiotransferase_CS"/>
</dbReference>
<dbReference type="NCBIfam" id="TIGR01125">
    <property type="entry name" value="30S ribosomal protein S12 methylthiotransferase RimO"/>
    <property type="match status" value="1"/>
</dbReference>
<evidence type="ECO:0000256" key="1">
    <source>
        <dbReference type="ARBA" id="ARBA00022485"/>
    </source>
</evidence>
<dbReference type="SFLD" id="SFLDF00274">
    <property type="entry name" value="ribosomal_protein_S12_methylth"/>
    <property type="match status" value="1"/>
</dbReference>
<dbReference type="GO" id="GO:0035599">
    <property type="term" value="F:aspartic acid methylthiotransferase activity"/>
    <property type="evidence" value="ECO:0007669"/>
    <property type="project" value="TreeGrafter"/>
</dbReference>
<dbReference type="HAMAP" id="MF_01865">
    <property type="entry name" value="MTTase_RimO"/>
    <property type="match status" value="1"/>
</dbReference>
<evidence type="ECO:0000313" key="12">
    <source>
        <dbReference type="EMBL" id="GAL84036.1"/>
    </source>
</evidence>
<evidence type="ECO:0000259" key="10">
    <source>
        <dbReference type="PROSITE" id="PS51449"/>
    </source>
</evidence>
<keyword evidence="13" id="KW-1185">Reference proteome</keyword>
<dbReference type="CDD" id="cd01335">
    <property type="entry name" value="Radical_SAM"/>
    <property type="match status" value="1"/>
</dbReference>
<dbReference type="InterPro" id="IPR038135">
    <property type="entry name" value="Methylthiotransferase_N_sf"/>
</dbReference>
<keyword evidence="1 8" id="KW-0004">4Fe-4S</keyword>
<dbReference type="GO" id="GO:0103039">
    <property type="term" value="F:protein methylthiotransferase activity"/>
    <property type="evidence" value="ECO:0007669"/>
    <property type="project" value="UniProtKB-EC"/>
</dbReference>
<evidence type="ECO:0000256" key="8">
    <source>
        <dbReference type="HAMAP-Rule" id="MF_01865"/>
    </source>
</evidence>
<gene>
    <name evidence="8" type="primary">rimO</name>
    <name evidence="12" type="ORF">MYP_1264</name>
</gene>
<evidence type="ECO:0000256" key="4">
    <source>
        <dbReference type="ARBA" id="ARBA00022691"/>
    </source>
</evidence>
<feature type="binding site" evidence="8">
    <location>
        <position position="39"/>
    </location>
    <ligand>
        <name>[4Fe-4S] cluster</name>
        <dbReference type="ChEBI" id="CHEBI:49883"/>
        <label>1</label>
    </ligand>
</feature>
<dbReference type="SUPFAM" id="SSF102114">
    <property type="entry name" value="Radical SAM enzymes"/>
    <property type="match status" value="1"/>
</dbReference>
<dbReference type="PROSITE" id="PS01278">
    <property type="entry name" value="MTTASE_RADICAL"/>
    <property type="match status" value="1"/>
</dbReference>
<dbReference type="Gene3D" id="3.80.30.20">
    <property type="entry name" value="tm_1862 like domain"/>
    <property type="match status" value="1"/>
</dbReference>
<feature type="domain" description="TRAM" evidence="9">
    <location>
        <begin position="391"/>
        <end position="458"/>
    </location>
</feature>
<protein>
    <recommendedName>
        <fullName evidence="8">Ribosomal protein uS12 methylthiotransferase RimO</fullName>
        <shortName evidence="8">uS12 MTTase</shortName>
        <shortName evidence="8">uS12 methylthiotransferase</shortName>
        <ecNumber evidence="8">2.8.4.4</ecNumber>
    </recommendedName>
    <alternativeName>
        <fullName evidence="8">Ribosomal protein uS12 (aspartate-C(3))-methylthiotransferase</fullName>
    </alternativeName>
    <alternativeName>
        <fullName evidence="8">Ribosome maturation factor RimO</fullName>
    </alternativeName>
</protein>
<feature type="domain" description="Radical SAM core" evidence="11">
    <location>
        <begin position="158"/>
        <end position="388"/>
    </location>
</feature>
<dbReference type="EC" id="2.8.4.4" evidence="8"/>
<keyword evidence="7 8" id="KW-0411">Iron-sulfur</keyword>
<comment type="cofactor">
    <cofactor evidence="8">
        <name>[4Fe-4S] cluster</name>
        <dbReference type="ChEBI" id="CHEBI:49883"/>
    </cofactor>
    <text evidence="8">Binds 2 [4Fe-4S] clusters. One cluster is coordinated with 3 cysteines and an exchangeable S-adenosyl-L-methionine.</text>
</comment>
<comment type="caution">
    <text evidence="12">The sequence shown here is derived from an EMBL/GenBank/DDBJ whole genome shotgun (WGS) entry which is preliminary data.</text>
</comment>
<dbReference type="SMART" id="SM00729">
    <property type="entry name" value="Elp3"/>
    <property type="match status" value="1"/>
</dbReference>
<dbReference type="Pfam" id="PF04055">
    <property type="entry name" value="Radical_SAM"/>
    <property type="match status" value="1"/>
</dbReference>
<keyword evidence="12" id="KW-0687">Ribonucleoprotein</keyword>
<feature type="binding site" evidence="8">
    <location>
        <position position="179"/>
    </location>
    <ligand>
        <name>[4Fe-4S] cluster</name>
        <dbReference type="ChEBI" id="CHEBI:49883"/>
        <label>2</label>
        <note>4Fe-4S-S-AdoMet</note>
    </ligand>
</feature>
<dbReference type="InterPro" id="IPR005839">
    <property type="entry name" value="Methylthiotransferase"/>
</dbReference>
<feature type="binding site" evidence="8">
    <location>
        <position position="77"/>
    </location>
    <ligand>
        <name>[4Fe-4S] cluster</name>
        <dbReference type="ChEBI" id="CHEBI:49883"/>
        <label>1</label>
    </ligand>
</feature>
<dbReference type="NCBIfam" id="TIGR00089">
    <property type="entry name" value="MiaB/RimO family radical SAM methylthiotransferase"/>
    <property type="match status" value="1"/>
</dbReference>
<dbReference type="InterPro" id="IPR012340">
    <property type="entry name" value="NA-bd_OB-fold"/>
</dbReference>
<dbReference type="PROSITE" id="PS51449">
    <property type="entry name" value="MTTASE_N"/>
    <property type="match status" value="1"/>
</dbReference>
<dbReference type="AlphaFoldDB" id="A0A098LAP5"/>
<dbReference type="PANTHER" id="PTHR43837:SF1">
    <property type="entry name" value="RIBOSOMAL PROTEIN US12 METHYLTHIOTRANSFERASE RIMO"/>
    <property type="match status" value="1"/>
</dbReference>
<keyword evidence="5 8" id="KW-0479">Metal-binding</keyword>
<evidence type="ECO:0000256" key="7">
    <source>
        <dbReference type="ARBA" id="ARBA00023014"/>
    </source>
</evidence>
<sequence length="458" mass="51884">MEIGALKEYIIPFPINIPVLKMKTKGTRKTKVNIITLGCSKNLVDSENILTQLKGNNIDAAHESGKDDANVVVINTCGFIDNAKQESIDTILRYVDAKESGLVEKIYVTGCLSQRYKDDLEKEIPQVDAFFGTSDLPILLKKFKADYKHELLGERLITTPRHYAFLKIAEGCDRPCSFCAIPVMRGKHVSRGIEELVTEAKNLAKNGTKELILIAQDLTYYGLDIYGKRDLAELLRKLSDVNGIDWIRLQYAYPSQFPMDVLDVMAERDNICKYLDMPLQHASSNMLKIMRRGITRNRTEDLIKAIRDKVPNIALRTTMIAGHPGETEQDFEELCQFVEEMKFDRLGIFTYSHEEHTHAYTLNDDIPAEVKRERADTIMGIQEGISLELNQAKVGNTYKVLFDRKEGGYFIGRTESDSPEVDNEVLVSAENTYVRVGDFAKVKIDSASEFDLYGKIVE</sequence>
<dbReference type="InterPro" id="IPR013848">
    <property type="entry name" value="Methylthiotransferase_N"/>
</dbReference>